<name>A0ABV2KCV1_SPOPS</name>
<evidence type="ECO:0000313" key="1">
    <source>
        <dbReference type="EMBL" id="MET3658880.1"/>
    </source>
</evidence>
<protein>
    <recommendedName>
        <fullName evidence="3">Terminase</fullName>
    </recommendedName>
</protein>
<proteinExistence type="predicted"/>
<dbReference type="EMBL" id="JBEPME010000007">
    <property type="protein sequence ID" value="MET3658880.1"/>
    <property type="molecule type" value="Genomic_DNA"/>
</dbReference>
<accession>A0ABV2KCV1</accession>
<sequence length="97" mass="11570">MTDDQLKELKVQARLELARREFFYFCHLTAPKFYKKNRQYLADMCNEMQEFYESDDEVAIINVPPRHGKSRTASMFAEWVFGQNLEEKIMTGSYNET</sequence>
<gene>
    <name evidence="1" type="ORF">ABIC55_003999</name>
</gene>
<reference evidence="1 2" key="1">
    <citation type="submission" date="2024-06" db="EMBL/GenBank/DDBJ databases">
        <title>Sorghum-associated microbial communities from plants grown in Nebraska, USA.</title>
        <authorList>
            <person name="Schachtman D."/>
        </authorList>
    </citation>
    <scope>NUCLEOTIDE SEQUENCE [LARGE SCALE GENOMIC DNA]</scope>
    <source>
        <strain evidence="1 2">1288</strain>
    </source>
</reference>
<comment type="caution">
    <text evidence="1">The sequence shown here is derived from an EMBL/GenBank/DDBJ whole genome shotgun (WGS) entry which is preliminary data.</text>
</comment>
<dbReference type="Proteomes" id="UP001549104">
    <property type="component" value="Unassembled WGS sequence"/>
</dbReference>
<keyword evidence="2" id="KW-1185">Reference proteome</keyword>
<evidence type="ECO:0008006" key="3">
    <source>
        <dbReference type="Google" id="ProtNLM"/>
    </source>
</evidence>
<evidence type="ECO:0000313" key="2">
    <source>
        <dbReference type="Proteomes" id="UP001549104"/>
    </source>
</evidence>
<dbReference type="RefSeq" id="WP_354314502.1">
    <property type="nucleotide sequence ID" value="NZ_JBEPME010000007.1"/>
</dbReference>
<organism evidence="1 2">
    <name type="scientific">Sporosarcina psychrophila</name>
    <name type="common">Bacillus psychrophilus</name>
    <dbReference type="NCBI Taxonomy" id="1476"/>
    <lineage>
        <taxon>Bacteria</taxon>
        <taxon>Bacillati</taxon>
        <taxon>Bacillota</taxon>
        <taxon>Bacilli</taxon>
        <taxon>Bacillales</taxon>
        <taxon>Caryophanaceae</taxon>
        <taxon>Sporosarcina</taxon>
    </lineage>
</organism>